<evidence type="ECO:0000313" key="4">
    <source>
        <dbReference type="Proteomes" id="UP000242519"/>
    </source>
</evidence>
<dbReference type="EMBL" id="MZNU01000050">
    <property type="protein sequence ID" value="OWP06307.1"/>
    <property type="molecule type" value="Genomic_DNA"/>
</dbReference>
<evidence type="ECO:0000313" key="3">
    <source>
        <dbReference type="EMBL" id="OWP06307.1"/>
    </source>
</evidence>
<comment type="caution">
    <text evidence="3">The sequence shown here is derived from an EMBL/GenBank/DDBJ whole genome shotgun (WGS) entry which is preliminary data.</text>
</comment>
<name>A0A218ZE59_9HELO</name>
<evidence type="ECO:0000259" key="2">
    <source>
        <dbReference type="Pfam" id="PF20150"/>
    </source>
</evidence>
<feature type="region of interest" description="Disordered" evidence="1">
    <location>
        <begin position="453"/>
        <end position="490"/>
    </location>
</feature>
<feature type="domain" description="2EXR" evidence="2">
    <location>
        <begin position="96"/>
        <end position="201"/>
    </location>
</feature>
<dbReference type="AlphaFoldDB" id="A0A218ZE59"/>
<accession>A0A218ZE59</accession>
<organism evidence="3 4">
    <name type="scientific">Diplocarpon coronariae</name>
    <dbReference type="NCBI Taxonomy" id="2795749"/>
    <lineage>
        <taxon>Eukaryota</taxon>
        <taxon>Fungi</taxon>
        <taxon>Dikarya</taxon>
        <taxon>Ascomycota</taxon>
        <taxon>Pezizomycotina</taxon>
        <taxon>Leotiomycetes</taxon>
        <taxon>Helotiales</taxon>
        <taxon>Drepanopezizaceae</taxon>
        <taxon>Diplocarpon</taxon>
    </lineage>
</organism>
<dbReference type="OrthoDB" id="3557569at2759"/>
<sequence>MTKREHGSDYETVRCSFSSKAPGKLPSERHMEVRKILHEFRLERQKPGPHKIKLIFKKPAGSTPQTRLAGLRNLLSQLSLSELRAFQTAYTPRGEFELFRKLPPELRRMIWRTAMPHQRVVELIYHHKDIVYGWPTQDWDYWYEDFYSTPRNFKFRTHEEVPVVFQVCQESRREASKKYTLRLDTNLRRSLNLIDPVNDMLYITSFEDGVRQRAIIDSKIWKDEAYRQIKHLSITMNLWTSTLLGTWGDIVPSNGRYPLDKFTSLRDFTLVVHAHNCDQSYENRDRTRELGLVDTPAEYLSAARPDVNIVAERAKLESEFAYFVAQNPRCGPRQVKTAILTVGGTPCCIHPPAEDEAAAEGTEAEGGIDEAEGYVDIDIDIAIDIAVDIGIAIVLAESPPPLPPRRPGQVLPLMVHPQSSGERLASLHSRLRALSPLLPSDLCVCCVPRERQLGPSRVGEPSASCSRSTHQASKHHGRQEAAHPTGPQSRVCIRLPPYA</sequence>
<proteinExistence type="predicted"/>
<dbReference type="PANTHER" id="PTHR35910:SF6">
    <property type="entry name" value="2EXR DOMAIN-CONTAINING PROTEIN"/>
    <property type="match status" value="1"/>
</dbReference>
<dbReference type="Pfam" id="PF20150">
    <property type="entry name" value="2EXR"/>
    <property type="match status" value="1"/>
</dbReference>
<dbReference type="Proteomes" id="UP000242519">
    <property type="component" value="Unassembled WGS sequence"/>
</dbReference>
<evidence type="ECO:0000256" key="1">
    <source>
        <dbReference type="SAM" id="MobiDB-lite"/>
    </source>
</evidence>
<gene>
    <name evidence="3" type="ORF">B2J93_4923</name>
</gene>
<dbReference type="PANTHER" id="PTHR35910">
    <property type="entry name" value="2EXR DOMAIN-CONTAINING PROTEIN"/>
    <property type="match status" value="1"/>
</dbReference>
<protein>
    <recommendedName>
        <fullName evidence="2">2EXR domain-containing protein</fullName>
    </recommendedName>
</protein>
<keyword evidence="4" id="KW-1185">Reference proteome</keyword>
<reference evidence="3 4" key="1">
    <citation type="submission" date="2017-04" db="EMBL/GenBank/DDBJ databases">
        <title>Draft genome sequence of Marssonina coronaria NL1: causal agent of apple blotch.</title>
        <authorList>
            <person name="Cheng Q."/>
        </authorList>
    </citation>
    <scope>NUCLEOTIDE SEQUENCE [LARGE SCALE GENOMIC DNA]</scope>
    <source>
        <strain evidence="3 4">NL1</strain>
    </source>
</reference>
<dbReference type="InParanoid" id="A0A218ZE59"/>
<dbReference type="InterPro" id="IPR045518">
    <property type="entry name" value="2EXR"/>
</dbReference>